<keyword evidence="2" id="KW-0378">Hydrolase</keyword>
<comment type="caution">
    <text evidence="4">The sequence shown here is derived from an EMBL/GenBank/DDBJ whole genome shotgun (WGS) entry which is preliminary data.</text>
</comment>
<sequence length="546" mass="62965">MLAQQSIVQRPHPTCDASVESKKMKFSISTIYASIAWLLLCPWMPELSAADSDRPNIVFIFSDDHAVNAISAYGGPLAEAAPTPNIDQIAREGALFQNSFCANSICGPSRACILTGKHSHKNGFMRNDGKGFDSSQWTFAKSIQAAGYQTAIIGKWHLKTDPVGFDYWEILPGQGHYYNPVFLQMDGSQKKFEGYVTDLTTDKSIDWLQQRDKDKPFLLMCQHKAPHRTFAPALRHLGTLDDVEIPEPATLFDNYANRSATLAKNEMEIDRHMTWAYDLKLRDDERGDLKLPSFRNYGTPEYNRMTSEQRAQWDAHFAPKNAEFVRDYRAGKINHRQMVQWKYRRYAQNYLETVKAVDDSVGRLLKYLDDNDLADNTIVIYSSDQGFYLGEHGWFDKRWMFEESFKMPFVIRWPGMIKPGSRPEALIQNIDYAPTFMECAGLPIPDEVQGHSLMPVLRDSSAKVRDSLYYAYYELGEHAVPQHFGVRTKNHKLFYLPATNEWQMFDLNKDPNELVNVYHNPEYSAVRTQLSQEYERLRREFEAPNY</sequence>
<dbReference type="InterPro" id="IPR017850">
    <property type="entry name" value="Alkaline_phosphatase_core_sf"/>
</dbReference>
<evidence type="ECO:0000256" key="2">
    <source>
        <dbReference type="ARBA" id="ARBA00022801"/>
    </source>
</evidence>
<keyword evidence="5" id="KW-1185">Reference proteome</keyword>
<dbReference type="Gene3D" id="3.40.720.10">
    <property type="entry name" value="Alkaline Phosphatase, subunit A"/>
    <property type="match status" value="1"/>
</dbReference>
<evidence type="ECO:0000256" key="1">
    <source>
        <dbReference type="ARBA" id="ARBA00008779"/>
    </source>
</evidence>
<dbReference type="PANTHER" id="PTHR43108:SF6">
    <property type="entry name" value="N-SULPHOGLUCOSAMINE SULPHOHYDROLASE"/>
    <property type="match status" value="1"/>
</dbReference>
<evidence type="ECO:0000313" key="5">
    <source>
        <dbReference type="Proteomes" id="UP001416858"/>
    </source>
</evidence>
<gene>
    <name evidence="4" type="ORF">Rcae01_05793</name>
</gene>
<dbReference type="PROSITE" id="PS00149">
    <property type="entry name" value="SULFATASE_2"/>
    <property type="match status" value="1"/>
</dbReference>
<dbReference type="Gene3D" id="3.30.1120.10">
    <property type="match status" value="1"/>
</dbReference>
<feature type="domain" description="N-sulphoglucosamine sulphohydrolase C-terminal" evidence="3">
    <location>
        <begin position="390"/>
        <end position="539"/>
    </location>
</feature>
<dbReference type="SUPFAM" id="SSF53649">
    <property type="entry name" value="Alkaline phosphatase-like"/>
    <property type="match status" value="1"/>
</dbReference>
<dbReference type="Pfam" id="PF16347">
    <property type="entry name" value="SGSH_C"/>
    <property type="match status" value="1"/>
</dbReference>
<dbReference type="Proteomes" id="UP001416858">
    <property type="component" value="Unassembled WGS sequence"/>
</dbReference>
<organism evidence="4 5">
    <name type="scientific">Novipirellula caenicola</name>
    <dbReference type="NCBI Taxonomy" id="1536901"/>
    <lineage>
        <taxon>Bacteria</taxon>
        <taxon>Pseudomonadati</taxon>
        <taxon>Planctomycetota</taxon>
        <taxon>Planctomycetia</taxon>
        <taxon>Pirellulales</taxon>
        <taxon>Pirellulaceae</taxon>
        <taxon>Novipirellula</taxon>
    </lineage>
</organism>
<evidence type="ECO:0000313" key="4">
    <source>
        <dbReference type="EMBL" id="GAA5510285.1"/>
    </source>
</evidence>
<dbReference type="InterPro" id="IPR024607">
    <property type="entry name" value="Sulfatase_CS"/>
</dbReference>
<protein>
    <submittedName>
        <fullName evidence="4">N-acetylglucosamine-6-O-sulfatase</fullName>
    </submittedName>
</protein>
<accession>A0ABP9VYT4</accession>
<dbReference type="InterPro" id="IPR032506">
    <property type="entry name" value="SGSH_C"/>
</dbReference>
<comment type="similarity">
    <text evidence="1">Belongs to the sulfatase family.</text>
</comment>
<dbReference type="EMBL" id="BAABRO010000020">
    <property type="protein sequence ID" value="GAA5510285.1"/>
    <property type="molecule type" value="Genomic_DNA"/>
</dbReference>
<proteinExistence type="inferred from homology"/>
<dbReference type="PANTHER" id="PTHR43108">
    <property type="entry name" value="N-ACETYLGLUCOSAMINE-6-SULFATASE FAMILY MEMBER"/>
    <property type="match status" value="1"/>
</dbReference>
<dbReference type="CDD" id="cd16031">
    <property type="entry name" value="G6S_like"/>
    <property type="match status" value="1"/>
</dbReference>
<reference evidence="4 5" key="1">
    <citation type="submission" date="2024-02" db="EMBL/GenBank/DDBJ databases">
        <title>Rhodopirellula caenicola NBRC 110016.</title>
        <authorList>
            <person name="Ichikawa N."/>
            <person name="Katano-Makiyama Y."/>
            <person name="Hidaka K."/>
        </authorList>
    </citation>
    <scope>NUCLEOTIDE SEQUENCE [LARGE SCALE GENOMIC DNA]</scope>
    <source>
        <strain evidence="4 5">NBRC 110016</strain>
    </source>
</reference>
<name>A0ABP9VYT4_9BACT</name>
<dbReference type="PROSITE" id="PS00523">
    <property type="entry name" value="SULFATASE_1"/>
    <property type="match status" value="1"/>
</dbReference>
<evidence type="ECO:0000259" key="3">
    <source>
        <dbReference type="Pfam" id="PF16347"/>
    </source>
</evidence>